<dbReference type="eggNOG" id="KOG0725">
    <property type="taxonomic scope" value="Eukaryota"/>
</dbReference>
<reference evidence="3 4" key="1">
    <citation type="journal article" date="2012" name="BMC Genomics">
        <title>Tools to kill: Genome of one of the most destructive plant pathogenic fungi Macrophomina phaseolina.</title>
        <authorList>
            <person name="Islam M.S."/>
            <person name="Haque M.S."/>
            <person name="Islam M.M."/>
            <person name="Emdad E.M."/>
            <person name="Halim A."/>
            <person name="Hossen Q.M.M."/>
            <person name="Hossain M.Z."/>
            <person name="Ahmed B."/>
            <person name="Rahim S."/>
            <person name="Rahman M.S."/>
            <person name="Alam M.M."/>
            <person name="Hou S."/>
            <person name="Wan X."/>
            <person name="Saito J.A."/>
            <person name="Alam M."/>
        </authorList>
    </citation>
    <scope>NUCLEOTIDE SEQUENCE [LARGE SCALE GENOMIC DNA]</scope>
    <source>
        <strain evidence="3 4">MS6</strain>
    </source>
</reference>
<dbReference type="PRINTS" id="PR00080">
    <property type="entry name" value="SDRFAMILY"/>
</dbReference>
<accession>K2ST67</accession>
<dbReference type="PRINTS" id="PR00081">
    <property type="entry name" value="GDHRDH"/>
</dbReference>
<dbReference type="SUPFAM" id="SSF51735">
    <property type="entry name" value="NAD(P)-binding Rossmann-fold domains"/>
    <property type="match status" value="1"/>
</dbReference>
<dbReference type="GO" id="GO:0048038">
    <property type="term" value="F:quinone binding"/>
    <property type="evidence" value="ECO:0007669"/>
    <property type="project" value="TreeGrafter"/>
</dbReference>
<comment type="caution">
    <text evidence="3">The sequence shown here is derived from an EMBL/GenBank/DDBJ whole genome shotgun (WGS) entry which is preliminary data.</text>
</comment>
<dbReference type="Proteomes" id="UP000007129">
    <property type="component" value="Unassembled WGS sequence"/>
</dbReference>
<dbReference type="PROSITE" id="PS00061">
    <property type="entry name" value="ADH_SHORT"/>
    <property type="match status" value="1"/>
</dbReference>
<dbReference type="STRING" id="1126212.K2ST67"/>
<dbReference type="FunFam" id="3.40.50.720:FF:000084">
    <property type="entry name" value="Short-chain dehydrogenase reductase"/>
    <property type="match status" value="1"/>
</dbReference>
<dbReference type="Pfam" id="PF13561">
    <property type="entry name" value="adh_short_C2"/>
    <property type="match status" value="1"/>
</dbReference>
<dbReference type="InterPro" id="IPR020904">
    <property type="entry name" value="Sc_DH/Rdtase_CS"/>
</dbReference>
<dbReference type="PANTHER" id="PTHR42760:SF45">
    <property type="entry name" value="SHORT CHAIN DEHYDROGENASE_REDUCTASE FAMILY PROTEIN, PUTATIVE (AFU_ORTHOLOGUE AFUA_3G09150)-RELATED"/>
    <property type="match status" value="1"/>
</dbReference>
<gene>
    <name evidence="3" type="ORF">MPH_02738</name>
</gene>
<dbReference type="CDD" id="cd05233">
    <property type="entry name" value="SDR_c"/>
    <property type="match status" value="1"/>
</dbReference>
<dbReference type="HOGENOM" id="CLU_010194_1_0_1"/>
<dbReference type="EMBL" id="AHHD01000101">
    <property type="protein sequence ID" value="EKG19910.1"/>
    <property type="molecule type" value="Genomic_DNA"/>
</dbReference>
<evidence type="ECO:0000313" key="4">
    <source>
        <dbReference type="Proteomes" id="UP000007129"/>
    </source>
</evidence>
<dbReference type="InterPro" id="IPR002347">
    <property type="entry name" value="SDR_fam"/>
</dbReference>
<evidence type="ECO:0000256" key="2">
    <source>
        <dbReference type="ARBA" id="ARBA00022857"/>
    </source>
</evidence>
<dbReference type="GO" id="GO:0006633">
    <property type="term" value="P:fatty acid biosynthetic process"/>
    <property type="evidence" value="ECO:0007669"/>
    <property type="project" value="TreeGrafter"/>
</dbReference>
<keyword evidence="2" id="KW-0521">NADP</keyword>
<evidence type="ECO:0000313" key="3">
    <source>
        <dbReference type="EMBL" id="EKG19910.1"/>
    </source>
</evidence>
<dbReference type="VEuPathDB" id="FungiDB:MPH_02738"/>
<dbReference type="OrthoDB" id="1669814at2759"/>
<organism evidence="3 4">
    <name type="scientific">Macrophomina phaseolina (strain MS6)</name>
    <name type="common">Charcoal rot fungus</name>
    <dbReference type="NCBI Taxonomy" id="1126212"/>
    <lineage>
        <taxon>Eukaryota</taxon>
        <taxon>Fungi</taxon>
        <taxon>Dikarya</taxon>
        <taxon>Ascomycota</taxon>
        <taxon>Pezizomycotina</taxon>
        <taxon>Dothideomycetes</taxon>
        <taxon>Dothideomycetes incertae sedis</taxon>
        <taxon>Botryosphaeriales</taxon>
        <taxon>Botryosphaeriaceae</taxon>
        <taxon>Macrophomina</taxon>
    </lineage>
</organism>
<dbReference type="InParanoid" id="K2ST67"/>
<dbReference type="PANTHER" id="PTHR42760">
    <property type="entry name" value="SHORT-CHAIN DEHYDROGENASES/REDUCTASES FAMILY MEMBER"/>
    <property type="match status" value="1"/>
</dbReference>
<dbReference type="InterPro" id="IPR036291">
    <property type="entry name" value="NAD(P)-bd_dom_sf"/>
</dbReference>
<name>K2ST67_MACPH</name>
<proteinExistence type="inferred from homology"/>
<comment type="similarity">
    <text evidence="1">Belongs to the short-chain dehydrogenases/reductases (SDR) family.</text>
</comment>
<dbReference type="AlphaFoldDB" id="K2ST67"/>
<sequence>MADALRSMEGKIYAITGAGGGIGRATAVRAAQLGAAGLALCDVNVDALEGTKKILAEFSAVHVLLHTVDIKAENEVDDWIDAVVGEFGRLDGAANVVGINRRTRQQNTGNIETPDWNATLDVNLNGTMYCMRKQLKHLTRPGGSIVNISSGAGLRGIPGMPIYCTTKWGIRGLTKAAAAEFGPEGIRVNALMPGPIHSGENFQQAIDSGLINPETLSATTAMKRLGTIEEIGKVVAFLLSDDASYISGGKDFLPAQYYGSGRPTNPYSRITLNLECIR</sequence>
<dbReference type="Gene3D" id="3.40.50.720">
    <property type="entry name" value="NAD(P)-binding Rossmann-like Domain"/>
    <property type="match status" value="1"/>
</dbReference>
<dbReference type="GO" id="GO:0016616">
    <property type="term" value="F:oxidoreductase activity, acting on the CH-OH group of donors, NAD or NADP as acceptor"/>
    <property type="evidence" value="ECO:0007669"/>
    <property type="project" value="TreeGrafter"/>
</dbReference>
<protein>
    <submittedName>
        <fullName evidence="3">Short-chain dehydrogenase/reductase SDR</fullName>
    </submittedName>
</protein>
<evidence type="ECO:0000256" key="1">
    <source>
        <dbReference type="ARBA" id="ARBA00006484"/>
    </source>
</evidence>